<keyword evidence="2" id="KW-1185">Reference proteome</keyword>
<protein>
    <submittedName>
        <fullName evidence="1">Uncharacterized protein</fullName>
    </submittedName>
</protein>
<dbReference type="Proteomes" id="UP000029120">
    <property type="component" value="Chromosome 5"/>
</dbReference>
<accession>A0A087GXK8</accession>
<dbReference type="EMBL" id="CM002873">
    <property type="protein sequence ID" value="KFK34610.1"/>
    <property type="molecule type" value="Genomic_DNA"/>
</dbReference>
<evidence type="ECO:0000313" key="2">
    <source>
        <dbReference type="Proteomes" id="UP000029120"/>
    </source>
</evidence>
<gene>
    <name evidence="1" type="ordered locus">AALP_Aa5g168100</name>
</gene>
<reference evidence="2" key="1">
    <citation type="journal article" date="2015" name="Nat. Plants">
        <title>Genome expansion of Arabis alpina linked with retrotransposition and reduced symmetric DNA methylation.</title>
        <authorList>
            <person name="Willing E.M."/>
            <person name="Rawat V."/>
            <person name="Mandakova T."/>
            <person name="Maumus F."/>
            <person name="James G.V."/>
            <person name="Nordstroem K.J."/>
            <person name="Becker C."/>
            <person name="Warthmann N."/>
            <person name="Chica C."/>
            <person name="Szarzynska B."/>
            <person name="Zytnicki M."/>
            <person name="Albani M.C."/>
            <person name="Kiefer C."/>
            <person name="Bergonzi S."/>
            <person name="Castaings L."/>
            <person name="Mateos J.L."/>
            <person name="Berns M.C."/>
            <person name="Bujdoso N."/>
            <person name="Piofczyk T."/>
            <person name="de Lorenzo L."/>
            <person name="Barrero-Sicilia C."/>
            <person name="Mateos I."/>
            <person name="Piednoel M."/>
            <person name="Hagmann J."/>
            <person name="Chen-Min-Tao R."/>
            <person name="Iglesias-Fernandez R."/>
            <person name="Schuster S.C."/>
            <person name="Alonso-Blanco C."/>
            <person name="Roudier F."/>
            <person name="Carbonero P."/>
            <person name="Paz-Ares J."/>
            <person name="Davis S.J."/>
            <person name="Pecinka A."/>
            <person name="Quesneville H."/>
            <person name="Colot V."/>
            <person name="Lysak M.A."/>
            <person name="Weigel D."/>
            <person name="Coupland G."/>
            <person name="Schneeberger K."/>
        </authorList>
    </citation>
    <scope>NUCLEOTIDE SEQUENCE [LARGE SCALE GENOMIC DNA]</scope>
    <source>
        <strain evidence="2">cv. Pajares</strain>
    </source>
</reference>
<proteinExistence type="predicted"/>
<organism evidence="1 2">
    <name type="scientific">Arabis alpina</name>
    <name type="common">Alpine rock-cress</name>
    <dbReference type="NCBI Taxonomy" id="50452"/>
    <lineage>
        <taxon>Eukaryota</taxon>
        <taxon>Viridiplantae</taxon>
        <taxon>Streptophyta</taxon>
        <taxon>Embryophyta</taxon>
        <taxon>Tracheophyta</taxon>
        <taxon>Spermatophyta</taxon>
        <taxon>Magnoliopsida</taxon>
        <taxon>eudicotyledons</taxon>
        <taxon>Gunneridae</taxon>
        <taxon>Pentapetalae</taxon>
        <taxon>rosids</taxon>
        <taxon>malvids</taxon>
        <taxon>Brassicales</taxon>
        <taxon>Brassicaceae</taxon>
        <taxon>Arabideae</taxon>
        <taxon>Arabis</taxon>
    </lineage>
</organism>
<dbReference type="AlphaFoldDB" id="A0A087GXK8"/>
<dbReference type="Gramene" id="KFK34610">
    <property type="protein sequence ID" value="KFK34610"/>
    <property type="gene ID" value="AALP_AA5G168100"/>
</dbReference>
<evidence type="ECO:0000313" key="1">
    <source>
        <dbReference type="EMBL" id="KFK34610.1"/>
    </source>
</evidence>
<sequence length="85" mass="9740">MLYVEFGLVTSSSAASDLCQLNKSYLLMVVYMIFHLYVTINSSYEEFKQLGIGDLCNSECIGMILITYKGHTCEATRWFLVFLYV</sequence>
<name>A0A087GXK8_ARAAL</name>